<accession>A0A0Q3J3D2</accession>
<reference evidence="3" key="3">
    <citation type="submission" date="2018-08" db="UniProtKB">
        <authorList>
            <consortium name="EnsemblPlants"/>
        </authorList>
    </citation>
    <scope>IDENTIFICATION</scope>
    <source>
        <strain evidence="3">cv. Bd21</strain>
    </source>
</reference>
<proteinExistence type="predicted"/>
<dbReference type="InParanoid" id="A0A0Q3J3D2"/>
<dbReference type="STRING" id="15368.A0A0Q3J3D2"/>
<evidence type="ECO:0000313" key="4">
    <source>
        <dbReference type="Proteomes" id="UP000008810"/>
    </source>
</evidence>
<feature type="region of interest" description="Disordered" evidence="1">
    <location>
        <begin position="1"/>
        <end position="61"/>
    </location>
</feature>
<organism evidence="2">
    <name type="scientific">Brachypodium distachyon</name>
    <name type="common">Purple false brome</name>
    <name type="synonym">Trachynia distachya</name>
    <dbReference type="NCBI Taxonomy" id="15368"/>
    <lineage>
        <taxon>Eukaryota</taxon>
        <taxon>Viridiplantae</taxon>
        <taxon>Streptophyta</taxon>
        <taxon>Embryophyta</taxon>
        <taxon>Tracheophyta</taxon>
        <taxon>Spermatophyta</taxon>
        <taxon>Magnoliopsida</taxon>
        <taxon>Liliopsida</taxon>
        <taxon>Poales</taxon>
        <taxon>Poaceae</taxon>
        <taxon>BOP clade</taxon>
        <taxon>Pooideae</taxon>
        <taxon>Stipodae</taxon>
        <taxon>Brachypodieae</taxon>
        <taxon>Brachypodium</taxon>
    </lineage>
</organism>
<evidence type="ECO:0000313" key="3">
    <source>
        <dbReference type="EnsemblPlants" id="KQK12475"/>
    </source>
</evidence>
<gene>
    <name evidence="2" type="ORF">BRADI_1g03953v3</name>
</gene>
<protein>
    <submittedName>
        <fullName evidence="2 3">Uncharacterized protein</fullName>
    </submittedName>
</protein>
<evidence type="ECO:0000256" key="1">
    <source>
        <dbReference type="SAM" id="MobiDB-lite"/>
    </source>
</evidence>
<feature type="compositionally biased region" description="Polar residues" evidence="1">
    <location>
        <begin position="32"/>
        <end position="49"/>
    </location>
</feature>
<reference evidence="2 3" key="1">
    <citation type="journal article" date="2010" name="Nature">
        <title>Genome sequencing and analysis of the model grass Brachypodium distachyon.</title>
        <authorList>
            <consortium name="International Brachypodium Initiative"/>
        </authorList>
    </citation>
    <scope>NUCLEOTIDE SEQUENCE [LARGE SCALE GENOMIC DNA]</scope>
    <source>
        <strain evidence="2 3">Bd21</strain>
    </source>
</reference>
<dbReference type="AlphaFoldDB" id="A0A0Q3J3D2"/>
<keyword evidence="4" id="KW-1185">Reference proteome</keyword>
<dbReference type="EMBL" id="CM000880">
    <property type="protein sequence ID" value="KQK12475.1"/>
    <property type="molecule type" value="Genomic_DNA"/>
</dbReference>
<dbReference type="ExpressionAtlas" id="A0A0Q3J3D2">
    <property type="expression patterns" value="baseline"/>
</dbReference>
<dbReference type="Proteomes" id="UP000008810">
    <property type="component" value="Chromosome 1"/>
</dbReference>
<reference evidence="2" key="2">
    <citation type="submission" date="2017-06" db="EMBL/GenBank/DDBJ databases">
        <title>WGS assembly of Brachypodium distachyon.</title>
        <authorList>
            <consortium name="The International Brachypodium Initiative"/>
            <person name="Lucas S."/>
            <person name="Harmon-Smith M."/>
            <person name="Lail K."/>
            <person name="Tice H."/>
            <person name="Grimwood J."/>
            <person name="Bruce D."/>
            <person name="Barry K."/>
            <person name="Shu S."/>
            <person name="Lindquist E."/>
            <person name="Wang M."/>
            <person name="Pitluck S."/>
            <person name="Vogel J.P."/>
            <person name="Garvin D.F."/>
            <person name="Mockler T.C."/>
            <person name="Schmutz J."/>
            <person name="Rokhsar D."/>
            <person name="Bevan M.W."/>
        </authorList>
    </citation>
    <scope>NUCLEOTIDE SEQUENCE</scope>
    <source>
        <strain evidence="2">Bd21</strain>
    </source>
</reference>
<feature type="compositionally biased region" description="Low complexity" evidence="1">
    <location>
        <begin position="9"/>
        <end position="19"/>
    </location>
</feature>
<evidence type="ECO:0000313" key="2">
    <source>
        <dbReference type="EMBL" id="KQK12475.1"/>
    </source>
</evidence>
<dbReference type="EnsemblPlants" id="KQK12475">
    <property type="protein sequence ID" value="KQK12475"/>
    <property type="gene ID" value="BRADI_1g03953v3"/>
</dbReference>
<name>A0A0Q3J3D2_BRADI</name>
<sequence>MNSGDKSYTFRTSSRTSMSRRTKLESCEGIKGTSTVQQSYKPNLQSTGSSHHEDQRNTLWRRSARLNPGSWMSTLSWLNER</sequence>
<dbReference type="Gramene" id="KQK12475">
    <property type="protein sequence ID" value="KQK12475"/>
    <property type="gene ID" value="BRADI_1g03953v3"/>
</dbReference>